<dbReference type="PANTHER" id="PTHR33180">
    <property type="entry name" value="PHOTOSYSTEM II CP43 REACTION CENTER PROTEIN"/>
    <property type="match status" value="1"/>
</dbReference>
<keyword evidence="4" id="KW-1185">Reference proteome</keyword>
<dbReference type="Proteomes" id="UP000011115">
    <property type="component" value="Unassembled WGS sequence"/>
</dbReference>
<evidence type="ECO:0000256" key="1">
    <source>
        <dbReference type="SAM" id="MobiDB-lite"/>
    </source>
</evidence>
<feature type="compositionally biased region" description="Low complexity" evidence="1">
    <location>
        <begin position="172"/>
        <end position="193"/>
    </location>
</feature>
<name>M1DCQ9_SOLTU</name>
<dbReference type="PaxDb" id="4113-PGSC0003DMT400086899"/>
<feature type="domain" description="Putative plant transposon protein" evidence="2">
    <location>
        <begin position="4"/>
        <end position="106"/>
    </location>
</feature>
<evidence type="ECO:0000313" key="3">
    <source>
        <dbReference type="EnsemblPlants" id="PGSC0003DMT400086899"/>
    </source>
</evidence>
<dbReference type="PANTHER" id="PTHR33180:SF31">
    <property type="entry name" value="POLYPROTEIN PROTEIN"/>
    <property type="match status" value="1"/>
</dbReference>
<sequence>MHHDLDDLKGWLAPLIFDISPHWMANDARIENKDLNVGARYQFGFISSHIMPSQNRSIIWHSKAMLVGTITGVDFCWGNANEAPKGQTLLFFLVLITRLCEDAGVPFWGKDVQITPASSNDIHRIEAVFLRDDAARRKPPPPDTTPLVYPTTLASEATIFSPSMELSGIHMAPSAPSTSTVASPSPASIYRPP</sequence>
<evidence type="ECO:0000313" key="4">
    <source>
        <dbReference type="Proteomes" id="UP000011115"/>
    </source>
</evidence>
<proteinExistence type="predicted"/>
<dbReference type="GO" id="GO:0009523">
    <property type="term" value="C:photosystem II"/>
    <property type="evidence" value="ECO:0000318"/>
    <property type="project" value="GO_Central"/>
</dbReference>
<organism evidence="3 4">
    <name type="scientific">Solanum tuberosum</name>
    <name type="common">Potato</name>
    <dbReference type="NCBI Taxonomy" id="4113"/>
    <lineage>
        <taxon>Eukaryota</taxon>
        <taxon>Viridiplantae</taxon>
        <taxon>Streptophyta</taxon>
        <taxon>Embryophyta</taxon>
        <taxon>Tracheophyta</taxon>
        <taxon>Spermatophyta</taxon>
        <taxon>Magnoliopsida</taxon>
        <taxon>eudicotyledons</taxon>
        <taxon>Gunneridae</taxon>
        <taxon>Pentapetalae</taxon>
        <taxon>asterids</taxon>
        <taxon>lamiids</taxon>
        <taxon>Solanales</taxon>
        <taxon>Solanaceae</taxon>
        <taxon>Solanoideae</taxon>
        <taxon>Solaneae</taxon>
        <taxon>Solanum</taxon>
    </lineage>
</organism>
<dbReference type="EnsemblPlants" id="PGSC0003DMT400086899">
    <property type="protein sequence ID" value="PGSC0003DMT400086899"/>
    <property type="gene ID" value="PGSC0003DMG400036470"/>
</dbReference>
<dbReference type="Pfam" id="PF20167">
    <property type="entry name" value="Transposase_32"/>
    <property type="match status" value="1"/>
</dbReference>
<accession>M1DCQ9</accession>
<reference evidence="3" key="2">
    <citation type="submission" date="2015-06" db="UniProtKB">
        <authorList>
            <consortium name="EnsemblPlants"/>
        </authorList>
    </citation>
    <scope>IDENTIFICATION</scope>
    <source>
        <strain evidence="3">DM1-3 516 R44</strain>
    </source>
</reference>
<dbReference type="AlphaFoldDB" id="M1DCQ9"/>
<evidence type="ECO:0000259" key="2">
    <source>
        <dbReference type="Pfam" id="PF20167"/>
    </source>
</evidence>
<feature type="region of interest" description="Disordered" evidence="1">
    <location>
        <begin position="171"/>
        <end position="193"/>
    </location>
</feature>
<dbReference type="InterPro" id="IPR046796">
    <property type="entry name" value="Transposase_32_dom"/>
</dbReference>
<dbReference type="GO" id="GO:0009579">
    <property type="term" value="C:thylakoid"/>
    <property type="evidence" value="ECO:0000318"/>
    <property type="project" value="GO_Central"/>
</dbReference>
<dbReference type="HOGENOM" id="CLU_1411030_0_0_1"/>
<dbReference type="InParanoid" id="M1DCQ9"/>
<reference evidence="4" key="1">
    <citation type="journal article" date="2011" name="Nature">
        <title>Genome sequence and analysis of the tuber crop potato.</title>
        <authorList>
            <consortium name="The Potato Genome Sequencing Consortium"/>
        </authorList>
    </citation>
    <scope>NUCLEOTIDE SEQUENCE [LARGE SCALE GENOMIC DNA]</scope>
    <source>
        <strain evidence="4">cv. DM1-3 516 R44</strain>
    </source>
</reference>
<protein>
    <recommendedName>
        <fullName evidence="2">Putative plant transposon protein domain-containing protein</fullName>
    </recommendedName>
</protein>
<dbReference type="Gramene" id="PGSC0003DMT400086899">
    <property type="protein sequence ID" value="PGSC0003DMT400086899"/>
    <property type="gene ID" value="PGSC0003DMG400036470"/>
</dbReference>